<dbReference type="Proteomes" id="UP001221142">
    <property type="component" value="Unassembled WGS sequence"/>
</dbReference>
<proteinExistence type="predicted"/>
<dbReference type="EMBL" id="JARKIF010000012">
    <property type="protein sequence ID" value="KAJ7625935.1"/>
    <property type="molecule type" value="Genomic_DNA"/>
</dbReference>
<organism evidence="1 2">
    <name type="scientific">Roridomyces roridus</name>
    <dbReference type="NCBI Taxonomy" id="1738132"/>
    <lineage>
        <taxon>Eukaryota</taxon>
        <taxon>Fungi</taxon>
        <taxon>Dikarya</taxon>
        <taxon>Basidiomycota</taxon>
        <taxon>Agaricomycotina</taxon>
        <taxon>Agaricomycetes</taxon>
        <taxon>Agaricomycetidae</taxon>
        <taxon>Agaricales</taxon>
        <taxon>Marasmiineae</taxon>
        <taxon>Mycenaceae</taxon>
        <taxon>Roridomyces</taxon>
    </lineage>
</organism>
<accession>A0AAD7FKZ9</accession>
<evidence type="ECO:0008006" key="3">
    <source>
        <dbReference type="Google" id="ProtNLM"/>
    </source>
</evidence>
<comment type="caution">
    <text evidence="1">The sequence shown here is derived from an EMBL/GenBank/DDBJ whole genome shotgun (WGS) entry which is preliminary data.</text>
</comment>
<reference evidence="1" key="1">
    <citation type="submission" date="2023-03" db="EMBL/GenBank/DDBJ databases">
        <title>Massive genome expansion in bonnet fungi (Mycena s.s.) driven by repeated elements and novel gene families across ecological guilds.</title>
        <authorList>
            <consortium name="Lawrence Berkeley National Laboratory"/>
            <person name="Harder C.B."/>
            <person name="Miyauchi S."/>
            <person name="Viragh M."/>
            <person name="Kuo A."/>
            <person name="Thoen E."/>
            <person name="Andreopoulos B."/>
            <person name="Lu D."/>
            <person name="Skrede I."/>
            <person name="Drula E."/>
            <person name="Henrissat B."/>
            <person name="Morin E."/>
            <person name="Kohler A."/>
            <person name="Barry K."/>
            <person name="LaButti K."/>
            <person name="Morin E."/>
            <person name="Salamov A."/>
            <person name="Lipzen A."/>
            <person name="Mereny Z."/>
            <person name="Hegedus B."/>
            <person name="Baldrian P."/>
            <person name="Stursova M."/>
            <person name="Weitz H."/>
            <person name="Taylor A."/>
            <person name="Grigoriev I.V."/>
            <person name="Nagy L.G."/>
            <person name="Martin F."/>
            <person name="Kauserud H."/>
        </authorList>
    </citation>
    <scope>NUCLEOTIDE SEQUENCE</scope>
    <source>
        <strain evidence="1">9284</strain>
    </source>
</reference>
<dbReference type="AlphaFoldDB" id="A0AAD7FKZ9"/>
<name>A0AAD7FKZ9_9AGAR</name>
<keyword evidence="2" id="KW-1185">Reference proteome</keyword>
<protein>
    <recommendedName>
        <fullName evidence="3">F-box domain-containing protein</fullName>
    </recommendedName>
</protein>
<sequence>MSPPRLPPELIDLILSGHGSDSRRDMLACALVCRDWLVFARGRLVIRIDSRSKAALFIALIQAPTTTLPATISQLVLAPAWGETPEILPILPMLSNFPALRSLTLYFIHLTNSLPTLPSLTKLTLASCGFPADSGFICWLAKLPQLRDLVFSNCTVYRASAEERKSLPTVNLDTLVLDGNDIPTDSSSDLCLLQARKLTFQRQSPDVVSIFLHRLGTHLTHLCLLPDVPSTLTFIHTAHLTHLEIQNAFGFGYGIDANAHSHNQSFRISPHLHSLLGRITPHNVRLRTLIFHAMRASNRGLRGGTVTCVTELLGQLGLEELPELRLIVRESGVMNVCTKLRAVIRGCTGRTTVVGIVSGRVVARSGQK</sequence>
<evidence type="ECO:0000313" key="1">
    <source>
        <dbReference type="EMBL" id="KAJ7625935.1"/>
    </source>
</evidence>
<gene>
    <name evidence="1" type="ORF">FB45DRAFT_922665</name>
</gene>
<evidence type="ECO:0000313" key="2">
    <source>
        <dbReference type="Proteomes" id="UP001221142"/>
    </source>
</evidence>
<dbReference type="SUPFAM" id="SSF52047">
    <property type="entry name" value="RNI-like"/>
    <property type="match status" value="1"/>
</dbReference>
<dbReference type="Gene3D" id="3.80.10.10">
    <property type="entry name" value="Ribonuclease Inhibitor"/>
    <property type="match status" value="1"/>
</dbReference>
<dbReference type="InterPro" id="IPR032675">
    <property type="entry name" value="LRR_dom_sf"/>
</dbReference>